<evidence type="ECO:0000313" key="1">
    <source>
        <dbReference type="EMBL" id="PIZ46182.1"/>
    </source>
</evidence>
<name>A0A2M7TIH8_UNCKA</name>
<accession>A0A2M7TIH8</accession>
<evidence type="ECO:0008006" key="3">
    <source>
        <dbReference type="Google" id="ProtNLM"/>
    </source>
</evidence>
<comment type="caution">
    <text evidence="1">The sequence shown here is derived from an EMBL/GenBank/DDBJ whole genome shotgun (WGS) entry which is preliminary data.</text>
</comment>
<dbReference type="Gene3D" id="3.40.190.10">
    <property type="entry name" value="Periplasmic binding protein-like II"/>
    <property type="match status" value="1"/>
</dbReference>
<proteinExistence type="predicted"/>
<dbReference type="EMBL" id="PFNL01000110">
    <property type="protein sequence ID" value="PIZ46182.1"/>
    <property type="molecule type" value="Genomic_DNA"/>
</dbReference>
<dbReference type="Proteomes" id="UP000228920">
    <property type="component" value="Unassembled WGS sequence"/>
</dbReference>
<dbReference type="InterPro" id="IPR050490">
    <property type="entry name" value="Bact_solute-bd_prot1"/>
</dbReference>
<dbReference type="AlphaFoldDB" id="A0A2M7TIH8"/>
<dbReference type="InterPro" id="IPR006059">
    <property type="entry name" value="SBP"/>
</dbReference>
<dbReference type="SUPFAM" id="SSF53850">
    <property type="entry name" value="Periplasmic binding protein-like II"/>
    <property type="match status" value="1"/>
</dbReference>
<dbReference type="Pfam" id="PF01547">
    <property type="entry name" value="SBP_bac_1"/>
    <property type="match status" value="1"/>
</dbReference>
<evidence type="ECO:0000313" key="2">
    <source>
        <dbReference type="Proteomes" id="UP000228920"/>
    </source>
</evidence>
<dbReference type="PANTHER" id="PTHR43649">
    <property type="entry name" value="ARABINOSE-BINDING PROTEIN-RELATED"/>
    <property type="match status" value="1"/>
</dbReference>
<protein>
    <recommendedName>
        <fullName evidence="3">Sugar ABC transporter substrate-binding protein</fullName>
    </recommendedName>
</protein>
<organism evidence="1 2">
    <name type="scientific">candidate division WWE3 bacterium CG_4_10_14_0_2_um_filter_41_14</name>
    <dbReference type="NCBI Taxonomy" id="1975072"/>
    <lineage>
        <taxon>Bacteria</taxon>
        <taxon>Katanobacteria</taxon>
    </lineage>
</organism>
<dbReference type="PANTHER" id="PTHR43649:SF12">
    <property type="entry name" value="DIACETYLCHITOBIOSE BINDING PROTEIN DASA"/>
    <property type="match status" value="1"/>
</dbReference>
<gene>
    <name evidence="1" type="ORF">COY32_03830</name>
</gene>
<reference evidence="2" key="1">
    <citation type="submission" date="2017-09" db="EMBL/GenBank/DDBJ databases">
        <title>Depth-based differentiation of microbial function through sediment-hosted aquifers and enrichment of novel symbionts in the deep terrestrial subsurface.</title>
        <authorList>
            <person name="Probst A.J."/>
            <person name="Ladd B."/>
            <person name="Jarett J.K."/>
            <person name="Geller-Mcgrath D.E."/>
            <person name="Sieber C.M.K."/>
            <person name="Emerson J.B."/>
            <person name="Anantharaman K."/>
            <person name="Thomas B.C."/>
            <person name="Malmstrom R."/>
            <person name="Stieglmeier M."/>
            <person name="Klingl A."/>
            <person name="Woyke T."/>
            <person name="Ryan C.M."/>
            <person name="Banfield J.F."/>
        </authorList>
    </citation>
    <scope>NUCLEOTIDE SEQUENCE [LARGE SCALE GENOMIC DNA]</scope>
</reference>
<sequence>MRRALIFIALGIILLGITGWILLPNVRSDILERIPFLNRTPANVTLTYWGLWEPREVMQPLIDQYQTENPHITIEYVARDPKTHYDVVNSRIGSEGGPDIVRLHATWVPFMNSLLASAPTKVLTTKDFASEFFPVNQQFLVSNDKVYGVPLEVDGIALLYNKDLFAQEGITVPPETWTQFRDYASRLTRSNTQGTIIQSGAAMGYGASIDYSADIIALMLAQNGVSFADFQGKVTFDKTLSAVGSNLGEEALKFYRLFSNQEKSWDPSMGNSTQAFAQGKVAMVFLPSHRIHEILNASSSFRIGVAKVPQLPSPTGTIIPTYWANYWVESVASASQHTEEAWKFLRWLSLKEQLATLYRTESTIRAFGEPYSRIDMETSLSSELYTGPYAAQGQGYTSWYIASKGFNSTLNDPIEAAIVEMLDATALNDNAAGELSTAASKVQKVLDALTKE</sequence>